<protein>
    <recommendedName>
        <fullName evidence="3">2-C-methyl-D-erythritol 4-phosphate cytidylyltransferase</fullName>
        <ecNumber evidence="3">2.7.7.60</ecNumber>
    </recommendedName>
    <alternativeName>
        <fullName evidence="3">4-diphosphocytidyl-2C-methyl-D-erythritol synthase</fullName>
    </alternativeName>
    <alternativeName>
        <fullName evidence="3">MEP cytidylyltransferase</fullName>
        <shortName evidence="3">MCT</shortName>
    </alternativeName>
</protein>
<sequence length="233" mass="26219">MKNIGVILAGGSGRRLGSELPKQFIVIAGKTVLAHTLHTFEKHERIDEIILVVHKDYIKETEEIVRLEGFQKVKHIVPGGKERYHSTLAALNVYKDEPCHLIIHDAVRLLVTSRIIDHVIEALESHAACTAAIPSTDTILQSDTSRQFVDNIPDRSTLFQVQTPQGFHSDILTEAYNKALSDPEFFSTDDCGVVKRYLPETPIKITQGLPFNIKLTYKEDLSIIERLLLSELK</sequence>
<dbReference type="GO" id="GO:0019288">
    <property type="term" value="P:isopentenyl diphosphate biosynthetic process, methylerythritol 4-phosphate pathway"/>
    <property type="evidence" value="ECO:0007669"/>
    <property type="project" value="UniProtKB-UniRule"/>
</dbReference>
<dbReference type="FunFam" id="3.90.550.10:FF:000003">
    <property type="entry name" value="2-C-methyl-D-erythritol 4-phosphate cytidylyltransferase"/>
    <property type="match status" value="1"/>
</dbReference>
<comment type="function">
    <text evidence="3">Catalyzes the formation of 4-diphosphocytidyl-2-C-methyl-D-erythritol from CTP and 2-C-methyl-D-erythritol 4-phosphate (MEP).</text>
</comment>
<comment type="similarity">
    <text evidence="3">Belongs to the IspD/TarI cytidylyltransferase family. IspD subfamily.</text>
</comment>
<evidence type="ECO:0000256" key="2">
    <source>
        <dbReference type="ARBA" id="ARBA00022695"/>
    </source>
</evidence>
<feature type="site" description="Transition state stabilizer" evidence="3">
    <location>
        <position position="22"/>
    </location>
</feature>
<dbReference type="UniPathway" id="UPA00056">
    <property type="reaction ID" value="UER00093"/>
</dbReference>
<evidence type="ECO:0000256" key="3">
    <source>
        <dbReference type="HAMAP-Rule" id="MF_00108"/>
    </source>
</evidence>
<gene>
    <name evidence="3 4" type="primary">ispD</name>
    <name evidence="4" type="ORF">D8S85_08665</name>
</gene>
<dbReference type="InterPro" id="IPR050088">
    <property type="entry name" value="IspD/TarI_cytidylyltransf_bact"/>
</dbReference>
<dbReference type="KEGG" id="buy:D8S85_08665"/>
<reference evidence="4 5" key="1">
    <citation type="submission" date="2018-10" db="EMBL/GenBank/DDBJ databases">
        <title>Butyricimonas faecalis sp. nov., isolated from human faeces and emended description of the genus Butyricimonas.</title>
        <authorList>
            <person name="Le Roy T."/>
            <person name="Van der Smissen P."/>
            <person name="Paquot A."/>
            <person name="Delzenne N."/>
            <person name="Muccioli G."/>
            <person name="Collet J.-F."/>
            <person name="Cani P.D."/>
        </authorList>
    </citation>
    <scope>NUCLEOTIDE SEQUENCE [LARGE SCALE GENOMIC DNA]</scope>
    <source>
        <strain evidence="4 5">H184</strain>
    </source>
</reference>
<dbReference type="GO" id="GO:0050518">
    <property type="term" value="F:2-C-methyl-D-erythritol 4-phosphate cytidylyltransferase activity"/>
    <property type="evidence" value="ECO:0007669"/>
    <property type="project" value="UniProtKB-UniRule"/>
</dbReference>
<dbReference type="HAMAP" id="MF_00108">
    <property type="entry name" value="IspD"/>
    <property type="match status" value="1"/>
</dbReference>
<dbReference type="AlphaFoldDB" id="A0A3S9VSZ6"/>
<feature type="site" description="Positions MEP for the nucleophilic attack" evidence="3">
    <location>
        <position position="155"/>
    </location>
</feature>
<dbReference type="RefSeq" id="WP_106480349.1">
    <property type="nucleotide sequence ID" value="NZ_CP032819.1"/>
</dbReference>
<keyword evidence="5" id="KW-1185">Reference proteome</keyword>
<dbReference type="Pfam" id="PF01128">
    <property type="entry name" value="IspD"/>
    <property type="match status" value="1"/>
</dbReference>
<dbReference type="NCBIfam" id="TIGR00453">
    <property type="entry name" value="ispD"/>
    <property type="match status" value="1"/>
</dbReference>
<name>A0A3S9VSZ6_9BACT</name>
<dbReference type="Proteomes" id="UP000270673">
    <property type="component" value="Chromosome"/>
</dbReference>
<feature type="site" description="Transition state stabilizer" evidence="3">
    <location>
        <position position="15"/>
    </location>
</feature>
<dbReference type="PANTHER" id="PTHR32125">
    <property type="entry name" value="2-C-METHYL-D-ERYTHRITOL 4-PHOSPHATE CYTIDYLYLTRANSFERASE, CHLOROPLASTIC"/>
    <property type="match status" value="1"/>
</dbReference>
<evidence type="ECO:0000313" key="4">
    <source>
        <dbReference type="EMBL" id="AZS29610.1"/>
    </source>
</evidence>
<accession>A0A3S9VSZ6</accession>
<feature type="site" description="Positions MEP for the nucleophilic attack" evidence="3">
    <location>
        <position position="214"/>
    </location>
</feature>
<keyword evidence="3" id="KW-0414">Isoprene biosynthesis</keyword>
<dbReference type="OrthoDB" id="9806837at2"/>
<evidence type="ECO:0000256" key="1">
    <source>
        <dbReference type="ARBA" id="ARBA00022679"/>
    </source>
</evidence>
<dbReference type="InterPro" id="IPR034683">
    <property type="entry name" value="IspD/TarI"/>
</dbReference>
<dbReference type="InterPro" id="IPR001228">
    <property type="entry name" value="IspD"/>
</dbReference>
<keyword evidence="1 3" id="KW-0808">Transferase</keyword>
<dbReference type="SUPFAM" id="SSF53448">
    <property type="entry name" value="Nucleotide-diphospho-sugar transferases"/>
    <property type="match status" value="1"/>
</dbReference>
<comment type="catalytic activity">
    <reaction evidence="3">
        <text>2-C-methyl-D-erythritol 4-phosphate + CTP + H(+) = 4-CDP-2-C-methyl-D-erythritol + diphosphate</text>
        <dbReference type="Rhea" id="RHEA:13429"/>
        <dbReference type="ChEBI" id="CHEBI:15378"/>
        <dbReference type="ChEBI" id="CHEBI:33019"/>
        <dbReference type="ChEBI" id="CHEBI:37563"/>
        <dbReference type="ChEBI" id="CHEBI:57823"/>
        <dbReference type="ChEBI" id="CHEBI:58262"/>
        <dbReference type="EC" id="2.7.7.60"/>
    </reaction>
</comment>
<evidence type="ECO:0000313" key="5">
    <source>
        <dbReference type="Proteomes" id="UP000270673"/>
    </source>
</evidence>
<organism evidence="4 5">
    <name type="scientific">Butyricimonas faecalis</name>
    <dbReference type="NCBI Taxonomy" id="2093856"/>
    <lineage>
        <taxon>Bacteria</taxon>
        <taxon>Pseudomonadati</taxon>
        <taxon>Bacteroidota</taxon>
        <taxon>Bacteroidia</taxon>
        <taxon>Bacteroidales</taxon>
        <taxon>Odoribacteraceae</taxon>
        <taxon>Butyricimonas</taxon>
    </lineage>
</organism>
<dbReference type="EC" id="2.7.7.60" evidence="3"/>
<dbReference type="CDD" id="cd02516">
    <property type="entry name" value="CDP-ME_synthetase"/>
    <property type="match status" value="1"/>
</dbReference>
<dbReference type="EMBL" id="CP032819">
    <property type="protein sequence ID" value="AZS29610.1"/>
    <property type="molecule type" value="Genomic_DNA"/>
</dbReference>
<keyword evidence="2 3" id="KW-0548">Nucleotidyltransferase</keyword>
<comment type="pathway">
    <text evidence="3">Isoprenoid biosynthesis; isopentenyl diphosphate biosynthesis via DXP pathway; isopentenyl diphosphate from 1-deoxy-D-xylulose 5-phosphate: step 2/6.</text>
</comment>
<proteinExistence type="inferred from homology"/>
<dbReference type="PANTHER" id="PTHR32125:SF4">
    <property type="entry name" value="2-C-METHYL-D-ERYTHRITOL 4-PHOSPHATE CYTIDYLYLTRANSFERASE, CHLOROPLASTIC"/>
    <property type="match status" value="1"/>
</dbReference>
<dbReference type="Gene3D" id="3.90.550.10">
    <property type="entry name" value="Spore Coat Polysaccharide Biosynthesis Protein SpsA, Chain A"/>
    <property type="match status" value="1"/>
</dbReference>
<dbReference type="InterPro" id="IPR029044">
    <property type="entry name" value="Nucleotide-diphossugar_trans"/>
</dbReference>